<feature type="compositionally biased region" description="Polar residues" evidence="1">
    <location>
        <begin position="150"/>
        <end position="169"/>
    </location>
</feature>
<sequence>MPDQYNPRCSTPSKDQGVLDYDNGATTDHTTMGKTKDWSYPPAGSYNHSLPIDGIPQPSIGFVPPDSIDAITEPGYPAYNQPLTQPGSLYHGGTLNVSSSWNQWQGSIITNPEVPYGAPVGHYPSQVNQPLVSQQLQHDRPAHTVSWANTQEGSSHTIDTEQTGQQVPSSGLGFDNQPLVTVPGAHMASASQAGAPLIGTASRIHPLLHGGQTFAQAPMGGGYYQQYNMVPGMEFVLPDGQAQYTMTGITPSMPYGIADISCHYQETGTWPAQFSSPASLFSPTLSGQLTSPSHPNEKVPIPRLLNNHPSEQKITRPPKAAKSKVGDAIQRSIAKLGGALLDADIPEKQSCGGRLFECSSDAWEYRMTESLGKEHIELMEVFLKYWQLQDEWDILIQGFTNQNALISNLADKRHLSSIAAFISWIRHWISLTHCDGQCPYFRQVLALLGSSARSYRKPHTQWINNIEEATAKLRAIPLQDWNMQDQPKLRAELFRCLGHPEP</sequence>
<evidence type="ECO:0000313" key="2">
    <source>
        <dbReference type="EMBL" id="KAG7528613.1"/>
    </source>
</evidence>
<gene>
    <name evidence="2" type="ORF">FFLO_06036</name>
</gene>
<keyword evidence="3" id="KW-1185">Reference proteome</keyword>
<proteinExistence type="predicted"/>
<comment type="caution">
    <text evidence="2">The sequence shown here is derived from an EMBL/GenBank/DDBJ whole genome shotgun (WGS) entry which is preliminary data.</text>
</comment>
<evidence type="ECO:0000256" key="1">
    <source>
        <dbReference type="SAM" id="MobiDB-lite"/>
    </source>
</evidence>
<feature type="region of interest" description="Disordered" evidence="1">
    <location>
        <begin position="1"/>
        <end position="41"/>
    </location>
</feature>
<feature type="region of interest" description="Disordered" evidence="1">
    <location>
        <begin position="150"/>
        <end position="176"/>
    </location>
</feature>
<dbReference type="EMBL" id="JABELV010000175">
    <property type="protein sequence ID" value="KAG7528613.1"/>
    <property type="molecule type" value="Genomic_DNA"/>
</dbReference>
<dbReference type="Proteomes" id="UP000812966">
    <property type="component" value="Unassembled WGS sequence"/>
</dbReference>
<name>A0A8K0NN90_9TREE</name>
<evidence type="ECO:0000313" key="3">
    <source>
        <dbReference type="Proteomes" id="UP000812966"/>
    </source>
</evidence>
<feature type="compositionally biased region" description="Polar residues" evidence="1">
    <location>
        <begin position="24"/>
        <end position="33"/>
    </location>
</feature>
<reference evidence="2" key="1">
    <citation type="submission" date="2020-04" db="EMBL/GenBank/DDBJ databases">
        <title>Analysis of mating type loci in Filobasidium floriforme.</title>
        <authorList>
            <person name="Nowrousian M."/>
        </authorList>
    </citation>
    <scope>NUCLEOTIDE SEQUENCE</scope>
    <source>
        <strain evidence="2">CBS 6242</strain>
    </source>
</reference>
<organism evidence="2 3">
    <name type="scientific">Filobasidium floriforme</name>
    <dbReference type="NCBI Taxonomy" id="5210"/>
    <lineage>
        <taxon>Eukaryota</taxon>
        <taxon>Fungi</taxon>
        <taxon>Dikarya</taxon>
        <taxon>Basidiomycota</taxon>
        <taxon>Agaricomycotina</taxon>
        <taxon>Tremellomycetes</taxon>
        <taxon>Filobasidiales</taxon>
        <taxon>Filobasidiaceae</taxon>
        <taxon>Filobasidium</taxon>
    </lineage>
</organism>
<dbReference type="AlphaFoldDB" id="A0A8K0NN90"/>
<accession>A0A8K0NN90</accession>
<protein>
    <submittedName>
        <fullName evidence="2">Uncharacterized protein</fullName>
    </submittedName>
</protein>